<reference evidence="2" key="2">
    <citation type="submission" date="2019-06" db="EMBL/GenBank/DDBJ databases">
        <title>Genomics analysis of Aphanomyces spp. identifies a new class of oomycete effector associated with host adaptation.</title>
        <authorList>
            <person name="Gaulin E."/>
        </authorList>
    </citation>
    <scope>NUCLEOTIDE SEQUENCE</scope>
    <source>
        <strain evidence="2">CBS 578.67</strain>
    </source>
</reference>
<gene>
    <name evidence="3" type="primary">Aste57867_23589</name>
    <name evidence="2" type="ORF">As57867_023517</name>
    <name evidence="3" type="ORF">ASTE57867_23589</name>
</gene>
<sequence>MGKLPSLSKDEIATHAPLSGFRAFLALYSYILFFTDIPRSGFGFKSIPYPVVSTNQYSLYGPHSYRVARIERNDITGAFDGFDDNGDPLSTVDIWVYKFDTTSVGMRSLVQAFAPDMWDPCLAYKQSCAFNSLDTKALLFMLDGLIEMLTTSSALVHLRVETFFLDKVYDLFTPFVYREKHWQTIHAHVHNNPSNESVCQALSRPLFCQLPWFNYTRLGGVASDVMLIADYIQAKAKSYSLLPNQTLQLLLVENLADYTPDTGGVVDSSIQNFDILTVFRVQTCPTNRSCSTTTIEDYRFEGGIITTNAITWYRTVRLLRFLGQFYNILRVLALLVGSYLALRDDSGFVALSASAKAIEVFKLGLRIPCQVVVYGSWFPVAVFVLAHAIDSPMQYRFSANQWSTILGAMAFTPLDVMKFLTCHMRNVWVLSILAKLALLSYPIHSLTAHGVPGIRGYAFISASFVSIFLGIRVRCIRNTQILQVTAVPPSHHLALLKIATTLPWQQSTGGLWLDLKTLLISGVFILLVLRIKFKNVLYVPTYVPHGALVFGSPLLFSTSWFGSLLDPVVSHGKIRIHAVHNWARSRHVVKMLMNLAWMTDPMLFIHVLLKNPVVHLYQHKTIMETFLHPLPLKLMAASRNVDVELFDTKGKHPLMGLPWRDQLKVE</sequence>
<evidence type="ECO:0000313" key="4">
    <source>
        <dbReference type="Proteomes" id="UP000332933"/>
    </source>
</evidence>
<keyword evidence="1" id="KW-0472">Membrane</keyword>
<proteinExistence type="predicted"/>
<feature type="transmembrane region" description="Helical" evidence="1">
    <location>
        <begin position="543"/>
        <end position="565"/>
    </location>
</feature>
<feature type="transmembrane region" description="Helical" evidence="1">
    <location>
        <begin position="456"/>
        <end position="473"/>
    </location>
</feature>
<evidence type="ECO:0000313" key="2">
    <source>
        <dbReference type="EMBL" id="KAF0684447.1"/>
    </source>
</evidence>
<protein>
    <submittedName>
        <fullName evidence="3">Aste57867_23589 protein</fullName>
    </submittedName>
</protein>
<reference evidence="3 4" key="1">
    <citation type="submission" date="2019-03" db="EMBL/GenBank/DDBJ databases">
        <authorList>
            <person name="Gaulin E."/>
            <person name="Dumas B."/>
        </authorList>
    </citation>
    <scope>NUCLEOTIDE SEQUENCE [LARGE SCALE GENOMIC DNA]</scope>
    <source>
        <strain evidence="3">CBS 568.67</strain>
    </source>
</reference>
<accession>A0A485LPY8</accession>
<feature type="transmembrane region" description="Helical" evidence="1">
    <location>
        <begin position="427"/>
        <end position="444"/>
    </location>
</feature>
<dbReference type="EMBL" id="VJMH01007285">
    <property type="protein sequence ID" value="KAF0684447.1"/>
    <property type="molecule type" value="Genomic_DNA"/>
</dbReference>
<evidence type="ECO:0000256" key="1">
    <source>
        <dbReference type="SAM" id="Phobius"/>
    </source>
</evidence>
<keyword evidence="1" id="KW-1133">Transmembrane helix</keyword>
<dbReference type="Proteomes" id="UP000332933">
    <property type="component" value="Unassembled WGS sequence"/>
</dbReference>
<feature type="transmembrane region" description="Helical" evidence="1">
    <location>
        <begin position="511"/>
        <end position="531"/>
    </location>
</feature>
<organism evidence="3 4">
    <name type="scientific">Aphanomyces stellatus</name>
    <dbReference type="NCBI Taxonomy" id="120398"/>
    <lineage>
        <taxon>Eukaryota</taxon>
        <taxon>Sar</taxon>
        <taxon>Stramenopiles</taxon>
        <taxon>Oomycota</taxon>
        <taxon>Saprolegniomycetes</taxon>
        <taxon>Saprolegniales</taxon>
        <taxon>Verrucalvaceae</taxon>
        <taxon>Aphanomyces</taxon>
    </lineage>
</organism>
<dbReference type="AlphaFoldDB" id="A0A485LPY8"/>
<keyword evidence="1" id="KW-0812">Transmembrane</keyword>
<keyword evidence="4" id="KW-1185">Reference proteome</keyword>
<name>A0A485LPY8_9STRA</name>
<dbReference type="OrthoDB" id="68488at2759"/>
<evidence type="ECO:0000313" key="3">
    <source>
        <dbReference type="EMBL" id="VFU00234.1"/>
    </source>
</evidence>
<dbReference type="EMBL" id="CAADRA010007311">
    <property type="protein sequence ID" value="VFU00234.1"/>
    <property type="molecule type" value="Genomic_DNA"/>
</dbReference>
<feature type="transmembrane region" description="Helical" evidence="1">
    <location>
        <begin position="372"/>
        <end position="389"/>
    </location>
</feature>